<keyword evidence="3" id="KW-1185">Reference proteome</keyword>
<gene>
    <name evidence="2" type="ORF">P174DRAFT_419101</name>
</gene>
<feature type="region of interest" description="Disordered" evidence="1">
    <location>
        <begin position="1"/>
        <end position="24"/>
    </location>
</feature>
<name>A0A2I1CBY4_ASPN1</name>
<evidence type="ECO:0000313" key="3">
    <source>
        <dbReference type="Proteomes" id="UP000234474"/>
    </source>
</evidence>
<dbReference type="AlphaFoldDB" id="A0A2I1CBY4"/>
<proteinExistence type="predicted"/>
<sequence>MYLDPQHQTQRLPSSGSSQDAPPDLAGSLWSRFWLVETGPLQLRAEPKGRGARRTVRSDVKPVDVEGLRWEADKVIASAAEEADFDYDNACKGTSQLLRYILILLKND</sequence>
<reference evidence="3" key="1">
    <citation type="journal article" date="2018" name="Proc. Natl. Acad. Sci. U.S.A.">
        <title>Linking secondary metabolites to gene clusters through genome sequencing of six diverse Aspergillus species.</title>
        <authorList>
            <person name="Kaerboelling I."/>
            <person name="Vesth T.C."/>
            <person name="Frisvad J.C."/>
            <person name="Nybo J.L."/>
            <person name="Theobald S."/>
            <person name="Kuo A."/>
            <person name="Bowyer P."/>
            <person name="Matsuda Y."/>
            <person name="Mondo S."/>
            <person name="Lyhne E.K."/>
            <person name="Kogle M.E."/>
            <person name="Clum A."/>
            <person name="Lipzen A."/>
            <person name="Salamov A."/>
            <person name="Ngan C.Y."/>
            <person name="Daum C."/>
            <person name="Chiniquy J."/>
            <person name="Barry K."/>
            <person name="LaButti K."/>
            <person name="Haridas S."/>
            <person name="Simmons B.A."/>
            <person name="Magnuson J.K."/>
            <person name="Mortensen U.H."/>
            <person name="Larsen T.O."/>
            <person name="Grigoriev I.V."/>
            <person name="Baker S.E."/>
            <person name="Andersen M.R."/>
        </authorList>
    </citation>
    <scope>NUCLEOTIDE SEQUENCE [LARGE SCALE GENOMIC DNA]</scope>
    <source>
        <strain evidence="3">IBT 16806</strain>
    </source>
</reference>
<organism evidence="2 3">
    <name type="scientific">Aspergillus novofumigatus (strain IBT 16806)</name>
    <dbReference type="NCBI Taxonomy" id="1392255"/>
    <lineage>
        <taxon>Eukaryota</taxon>
        <taxon>Fungi</taxon>
        <taxon>Dikarya</taxon>
        <taxon>Ascomycota</taxon>
        <taxon>Pezizomycotina</taxon>
        <taxon>Eurotiomycetes</taxon>
        <taxon>Eurotiomycetidae</taxon>
        <taxon>Eurotiales</taxon>
        <taxon>Aspergillaceae</taxon>
        <taxon>Aspergillus</taxon>
        <taxon>Aspergillus subgen. Fumigati</taxon>
    </lineage>
</organism>
<comment type="caution">
    <text evidence="2">The sequence shown here is derived from an EMBL/GenBank/DDBJ whole genome shotgun (WGS) entry which is preliminary data.</text>
</comment>
<dbReference type="VEuPathDB" id="FungiDB:P174DRAFT_419101"/>
<dbReference type="EMBL" id="MSZS01000003">
    <property type="protein sequence ID" value="PKX95137.1"/>
    <property type="molecule type" value="Genomic_DNA"/>
</dbReference>
<feature type="compositionally biased region" description="Polar residues" evidence="1">
    <location>
        <begin position="1"/>
        <end position="20"/>
    </location>
</feature>
<dbReference type="Proteomes" id="UP000234474">
    <property type="component" value="Unassembled WGS sequence"/>
</dbReference>
<protein>
    <submittedName>
        <fullName evidence="2">Uncharacterized protein</fullName>
    </submittedName>
</protein>
<dbReference type="OrthoDB" id="3557612at2759"/>
<evidence type="ECO:0000313" key="2">
    <source>
        <dbReference type="EMBL" id="PKX95137.1"/>
    </source>
</evidence>
<accession>A0A2I1CBY4</accession>
<evidence type="ECO:0000256" key="1">
    <source>
        <dbReference type="SAM" id="MobiDB-lite"/>
    </source>
</evidence>
<dbReference type="RefSeq" id="XP_024683732.1">
    <property type="nucleotide sequence ID" value="XM_024824761.1"/>
</dbReference>
<dbReference type="GeneID" id="36532086"/>